<evidence type="ECO:0000313" key="2">
    <source>
        <dbReference type="EMBL" id="KAL0294342.1"/>
    </source>
</evidence>
<dbReference type="AlphaFoldDB" id="A0AAW2JJA8"/>
<sequence>MPLKIASSKNRYPLPWLDYEEEAVSDHGRVEDLRLGRKPAGNRLIYFSIYLRWTEIKFFSVNGLEYSMTAYMNQTFQFQTVKTSAGHPTLNKLKYFLWLCAHNRLPTKSHLHHIHILAENFCPHCPFETETVLHVLRDCTKAKTIWRESTPFHFHPTTPRGYPHLAQNQLSQSDSAHQENPWNTLFTFTCWHLWLQRNNHIYKRKKMSENWTLPQSLPKLPNTISYHHLPQQFANDASKWSNGNRYTLDGWIKLDTDGSSKGNSGPGGTGGWME</sequence>
<organism evidence="2">
    <name type="scientific">Sesamum calycinum</name>
    <dbReference type="NCBI Taxonomy" id="2727403"/>
    <lineage>
        <taxon>Eukaryota</taxon>
        <taxon>Viridiplantae</taxon>
        <taxon>Streptophyta</taxon>
        <taxon>Embryophyta</taxon>
        <taxon>Tracheophyta</taxon>
        <taxon>Spermatophyta</taxon>
        <taxon>Magnoliopsida</taxon>
        <taxon>eudicotyledons</taxon>
        <taxon>Gunneridae</taxon>
        <taxon>Pentapetalae</taxon>
        <taxon>asterids</taxon>
        <taxon>lamiids</taxon>
        <taxon>Lamiales</taxon>
        <taxon>Pedaliaceae</taxon>
        <taxon>Sesamum</taxon>
    </lineage>
</organism>
<dbReference type="InterPro" id="IPR026960">
    <property type="entry name" value="RVT-Znf"/>
</dbReference>
<dbReference type="InterPro" id="IPR002156">
    <property type="entry name" value="RNaseH_domain"/>
</dbReference>
<reference evidence="2" key="1">
    <citation type="submission" date="2020-06" db="EMBL/GenBank/DDBJ databases">
        <authorList>
            <person name="Li T."/>
            <person name="Hu X."/>
            <person name="Zhang T."/>
            <person name="Song X."/>
            <person name="Zhang H."/>
            <person name="Dai N."/>
            <person name="Sheng W."/>
            <person name="Hou X."/>
            <person name="Wei L."/>
        </authorList>
    </citation>
    <scope>NUCLEOTIDE SEQUENCE</scope>
    <source>
        <strain evidence="2">KEN8</strain>
        <tissue evidence="2">Leaf</tissue>
    </source>
</reference>
<dbReference type="GO" id="GO:0004523">
    <property type="term" value="F:RNA-DNA hybrid ribonuclease activity"/>
    <property type="evidence" value="ECO:0007669"/>
    <property type="project" value="InterPro"/>
</dbReference>
<dbReference type="GO" id="GO:0003676">
    <property type="term" value="F:nucleic acid binding"/>
    <property type="evidence" value="ECO:0007669"/>
    <property type="project" value="InterPro"/>
</dbReference>
<comment type="caution">
    <text evidence="2">The sequence shown here is derived from an EMBL/GenBank/DDBJ whole genome shotgun (WGS) entry which is preliminary data.</text>
</comment>
<protein>
    <submittedName>
        <fullName evidence="2">Ribonuclease H protein</fullName>
    </submittedName>
</protein>
<name>A0AAW2JJA8_9LAMI</name>
<dbReference type="PROSITE" id="PS50879">
    <property type="entry name" value="RNASE_H_1"/>
    <property type="match status" value="1"/>
</dbReference>
<reference evidence="2" key="2">
    <citation type="journal article" date="2024" name="Plant">
        <title>Genomic evolution and insights into agronomic trait innovations of Sesamum species.</title>
        <authorList>
            <person name="Miao H."/>
            <person name="Wang L."/>
            <person name="Qu L."/>
            <person name="Liu H."/>
            <person name="Sun Y."/>
            <person name="Le M."/>
            <person name="Wang Q."/>
            <person name="Wei S."/>
            <person name="Zheng Y."/>
            <person name="Lin W."/>
            <person name="Duan Y."/>
            <person name="Cao H."/>
            <person name="Xiong S."/>
            <person name="Wang X."/>
            <person name="Wei L."/>
            <person name="Li C."/>
            <person name="Ma Q."/>
            <person name="Ju M."/>
            <person name="Zhao R."/>
            <person name="Li G."/>
            <person name="Mu C."/>
            <person name="Tian Q."/>
            <person name="Mei H."/>
            <person name="Zhang T."/>
            <person name="Gao T."/>
            <person name="Zhang H."/>
        </authorList>
    </citation>
    <scope>NUCLEOTIDE SEQUENCE</scope>
    <source>
        <strain evidence="2">KEN8</strain>
    </source>
</reference>
<feature type="domain" description="RNase H type-1" evidence="1">
    <location>
        <begin position="248"/>
        <end position="274"/>
    </location>
</feature>
<gene>
    <name evidence="2" type="ORF">Scaly_3123400</name>
</gene>
<proteinExistence type="predicted"/>
<dbReference type="Pfam" id="PF13966">
    <property type="entry name" value="zf-RVT"/>
    <property type="match status" value="1"/>
</dbReference>
<evidence type="ECO:0000259" key="1">
    <source>
        <dbReference type="PROSITE" id="PS50879"/>
    </source>
</evidence>
<dbReference type="EMBL" id="JACGWM010001210">
    <property type="protein sequence ID" value="KAL0294342.1"/>
    <property type="molecule type" value="Genomic_DNA"/>
</dbReference>
<accession>A0AAW2JJA8</accession>